<dbReference type="CDD" id="cd06558">
    <property type="entry name" value="crotonase-like"/>
    <property type="match status" value="1"/>
</dbReference>
<dbReference type="EMBL" id="QKWJ01000011">
    <property type="protein sequence ID" value="RDK10081.1"/>
    <property type="molecule type" value="Genomic_DNA"/>
</dbReference>
<proteinExistence type="inferred from homology"/>
<dbReference type="NCBIfam" id="TIGR02280">
    <property type="entry name" value="PaaB1"/>
    <property type="match status" value="1"/>
</dbReference>
<dbReference type="GO" id="GO:0010124">
    <property type="term" value="P:phenylacetate catabolic process"/>
    <property type="evidence" value="ECO:0007669"/>
    <property type="project" value="InterPro"/>
</dbReference>
<dbReference type="AlphaFoldDB" id="A0A370NWU6"/>
<dbReference type="PANTHER" id="PTHR43459">
    <property type="entry name" value="ENOYL-COA HYDRATASE"/>
    <property type="match status" value="1"/>
</dbReference>
<evidence type="ECO:0000313" key="3">
    <source>
        <dbReference type="EMBL" id="RDK10081.1"/>
    </source>
</evidence>
<gene>
    <name evidence="3" type="ORF">DN412_11975</name>
</gene>
<dbReference type="InterPro" id="IPR018376">
    <property type="entry name" value="Enoyl-CoA_hyd/isom_CS"/>
</dbReference>
<dbReference type="InterPro" id="IPR014748">
    <property type="entry name" value="Enoyl-CoA_hydra_C"/>
</dbReference>
<evidence type="ECO:0000256" key="2">
    <source>
        <dbReference type="RuleBase" id="RU003707"/>
    </source>
</evidence>
<dbReference type="Pfam" id="PF00378">
    <property type="entry name" value="ECH_1"/>
    <property type="match status" value="1"/>
</dbReference>
<dbReference type="InterPro" id="IPR011968">
    <property type="entry name" value="PaaB1"/>
</dbReference>
<protein>
    <submittedName>
        <fullName evidence="3">2-(1,2-epoxy-1,2-dihydrophenyl)acetyl-CoA isomerase</fullName>
        <ecNumber evidence="3">5.3.3.18</ecNumber>
    </submittedName>
</protein>
<evidence type="ECO:0000313" key="4">
    <source>
        <dbReference type="Proteomes" id="UP000255165"/>
    </source>
</evidence>
<dbReference type="Gene3D" id="1.10.12.10">
    <property type="entry name" value="Lyase 2-enoyl-coa Hydratase, Chain A, domain 2"/>
    <property type="match status" value="1"/>
</dbReference>
<dbReference type="RefSeq" id="WP_115015476.1">
    <property type="nucleotide sequence ID" value="NZ_QKWJ01000011.1"/>
</dbReference>
<dbReference type="InterPro" id="IPR029045">
    <property type="entry name" value="ClpP/crotonase-like_dom_sf"/>
</dbReference>
<dbReference type="PANTHER" id="PTHR43459:SF1">
    <property type="entry name" value="EG:BACN32G11.4 PROTEIN"/>
    <property type="match status" value="1"/>
</dbReference>
<dbReference type="Proteomes" id="UP000255165">
    <property type="component" value="Unassembled WGS sequence"/>
</dbReference>
<dbReference type="EC" id="5.3.3.18" evidence="3"/>
<keyword evidence="4" id="KW-1185">Reference proteome</keyword>
<reference evidence="4" key="1">
    <citation type="submission" date="2018-06" db="EMBL/GenBank/DDBJ databases">
        <authorList>
            <person name="Feng T."/>
            <person name="Jeon C.O."/>
        </authorList>
    </citation>
    <scope>NUCLEOTIDE SEQUENCE [LARGE SCALE GENOMIC DNA]</scope>
    <source>
        <strain evidence="4">S23</strain>
    </source>
</reference>
<name>A0A370NWU6_9BURK</name>
<organism evidence="3 4">
    <name type="scientific">Cupriavidus lacunae</name>
    <dbReference type="NCBI Taxonomy" id="2666307"/>
    <lineage>
        <taxon>Bacteria</taxon>
        <taxon>Pseudomonadati</taxon>
        <taxon>Pseudomonadota</taxon>
        <taxon>Betaproteobacteria</taxon>
        <taxon>Burkholderiales</taxon>
        <taxon>Burkholderiaceae</taxon>
        <taxon>Cupriavidus</taxon>
    </lineage>
</organism>
<sequence length="266" mass="28616">MTKTDYDNLLFEVTDRCARVTLNRPARLNSFTEAMHADLADVLTYLEEGRSNAKVLVLTGAGRAFCAGQDLSEGQMSGDGEVDLGHTVDRLYGPLVRRLRALPIPVIAAVNGVAAGAGANMALACDIVMAAESAFFLQPFVKLNLLPDTGGTYLLPRLVGEARAMGLSLLGDRLSAVQAQSWGLIWKAVPDAAFASAVAAVVDQLKDGPPLAHAHIKRVIHVSLSNDLNEQLDLERDSMRELGQTRDYREGVSAFLEKRAPSFQGN</sequence>
<keyword evidence="3" id="KW-0413">Isomerase</keyword>
<accession>A0A370NWU6</accession>
<evidence type="ECO:0000256" key="1">
    <source>
        <dbReference type="ARBA" id="ARBA00005254"/>
    </source>
</evidence>
<comment type="similarity">
    <text evidence="1 2">Belongs to the enoyl-CoA hydratase/isomerase family.</text>
</comment>
<dbReference type="SUPFAM" id="SSF52096">
    <property type="entry name" value="ClpP/crotonase"/>
    <property type="match status" value="1"/>
</dbReference>
<comment type="caution">
    <text evidence="3">The sequence shown here is derived from an EMBL/GenBank/DDBJ whole genome shotgun (WGS) entry which is preliminary data.</text>
</comment>
<dbReference type="Gene3D" id="3.90.226.10">
    <property type="entry name" value="2-enoyl-CoA Hydratase, Chain A, domain 1"/>
    <property type="match status" value="1"/>
</dbReference>
<dbReference type="GO" id="GO:0016853">
    <property type="term" value="F:isomerase activity"/>
    <property type="evidence" value="ECO:0007669"/>
    <property type="project" value="UniProtKB-KW"/>
</dbReference>
<dbReference type="PROSITE" id="PS00166">
    <property type="entry name" value="ENOYL_COA_HYDRATASE"/>
    <property type="match status" value="1"/>
</dbReference>
<dbReference type="InterPro" id="IPR001753">
    <property type="entry name" value="Enoyl-CoA_hydra/iso"/>
</dbReference>